<reference evidence="7" key="1">
    <citation type="submission" date="2020-07" db="EMBL/GenBank/DDBJ databases">
        <title>Huge and variable diversity of episymbiotic CPR bacteria and DPANN archaea in groundwater ecosystems.</title>
        <authorList>
            <person name="He C.Y."/>
            <person name="Keren R."/>
            <person name="Whittaker M."/>
            <person name="Farag I.F."/>
            <person name="Doudna J."/>
            <person name="Cate J.H.D."/>
            <person name="Banfield J.F."/>
        </authorList>
    </citation>
    <scope>NUCLEOTIDE SEQUENCE</scope>
    <source>
        <strain evidence="7">NC_groundwater_580_Pr5_B-0.1um_64_19</strain>
    </source>
</reference>
<dbReference type="Proteomes" id="UP000779809">
    <property type="component" value="Unassembled WGS sequence"/>
</dbReference>
<dbReference type="EMBL" id="JACPNR010000010">
    <property type="protein sequence ID" value="MBI2678800.1"/>
    <property type="molecule type" value="Genomic_DNA"/>
</dbReference>
<dbReference type="PANTHER" id="PTHR43591">
    <property type="entry name" value="METHYLTRANSFERASE"/>
    <property type="match status" value="1"/>
</dbReference>
<evidence type="ECO:0000313" key="8">
    <source>
        <dbReference type="Proteomes" id="UP000779809"/>
    </source>
</evidence>
<dbReference type="Gene3D" id="3.40.50.150">
    <property type="entry name" value="Vaccinia Virus protein VP39"/>
    <property type="match status" value="1"/>
</dbReference>
<dbReference type="InterPro" id="IPR023576">
    <property type="entry name" value="UbiE/COQ5_MeTrFase_CS"/>
</dbReference>
<feature type="compositionally biased region" description="Polar residues" evidence="6">
    <location>
        <begin position="1"/>
        <end position="13"/>
    </location>
</feature>
<dbReference type="AlphaFoldDB" id="A0A932A8T1"/>
<feature type="binding site" evidence="5">
    <location>
        <position position="118"/>
    </location>
    <ligand>
        <name>S-adenosyl-L-methionine</name>
        <dbReference type="ChEBI" id="CHEBI:59789"/>
    </ligand>
</feature>
<dbReference type="PANTHER" id="PTHR43591:SF24">
    <property type="entry name" value="2-METHOXY-6-POLYPRENYL-1,4-BENZOQUINOL METHYLASE, MITOCHONDRIAL"/>
    <property type="match status" value="1"/>
</dbReference>
<comment type="function">
    <text evidence="5">Methyltransferase required for the conversion of demethylmenaquinol (DMKH2) to menaquinol (MKH2).</text>
</comment>
<dbReference type="NCBIfam" id="TIGR01934">
    <property type="entry name" value="MenG_MenH_UbiE"/>
    <property type="match status" value="1"/>
</dbReference>
<feature type="binding site" evidence="5">
    <location>
        <begin position="142"/>
        <end position="143"/>
    </location>
    <ligand>
        <name>S-adenosyl-L-methionine</name>
        <dbReference type="ChEBI" id="CHEBI:59789"/>
    </ligand>
</feature>
<dbReference type="GO" id="GO:0009234">
    <property type="term" value="P:menaquinone biosynthetic process"/>
    <property type="evidence" value="ECO:0007669"/>
    <property type="project" value="UniProtKB-UniRule"/>
</dbReference>
<comment type="catalytic activity">
    <reaction evidence="5">
        <text>a 2-demethylmenaquinol + S-adenosyl-L-methionine = a menaquinol + S-adenosyl-L-homocysteine + H(+)</text>
        <dbReference type="Rhea" id="RHEA:42640"/>
        <dbReference type="Rhea" id="RHEA-COMP:9539"/>
        <dbReference type="Rhea" id="RHEA-COMP:9563"/>
        <dbReference type="ChEBI" id="CHEBI:15378"/>
        <dbReference type="ChEBI" id="CHEBI:18151"/>
        <dbReference type="ChEBI" id="CHEBI:55437"/>
        <dbReference type="ChEBI" id="CHEBI:57856"/>
        <dbReference type="ChEBI" id="CHEBI:59789"/>
        <dbReference type="EC" id="2.1.1.163"/>
    </reaction>
</comment>
<dbReference type="Pfam" id="PF01209">
    <property type="entry name" value="Ubie_methyltran"/>
    <property type="match status" value="1"/>
</dbReference>
<dbReference type="InterPro" id="IPR004033">
    <property type="entry name" value="UbiE/COQ5_MeTrFase"/>
</dbReference>
<sequence>MKSATFRSGTPVSETPVKEARPQVAGTRPAGASDERSAANEVRKMFTDIAPRYDLLNHLLSLNIDKLWWRRTARSFDSILSAQDAQVLDLCCGTGDMTLALVREAARRGGQPRVIGADFSHAMLQRARDKFAGGSASAIEADALALPFGSDRFDLVTSAFGFRNLANYDKGLAEIHRVLRTGGEVGILDFGEPKGAIGVGYRIYFRHVLPRVGTMVSGVRGPYAYLPASVERFPAPEQMLARMRAAGFSEVSWAPYTFGIAGLYRGKK</sequence>
<evidence type="ECO:0000256" key="6">
    <source>
        <dbReference type="SAM" id="MobiDB-lite"/>
    </source>
</evidence>
<dbReference type="PROSITE" id="PS01183">
    <property type="entry name" value="UBIE_1"/>
    <property type="match status" value="1"/>
</dbReference>
<evidence type="ECO:0000256" key="1">
    <source>
        <dbReference type="ARBA" id="ARBA00022428"/>
    </source>
</evidence>
<gene>
    <name evidence="7" type="primary">ubiE</name>
    <name evidence="5" type="synonym">menG</name>
    <name evidence="7" type="ORF">HYX28_08465</name>
</gene>
<keyword evidence="3 5" id="KW-0808">Transferase</keyword>
<accession>A0A932A8T1</accession>
<comment type="similarity">
    <text evidence="5">Belongs to the class I-like SAM-binding methyltransferase superfamily. MenG/UbiE family.</text>
</comment>
<comment type="caution">
    <text evidence="5">Lacks conserved residue(s) required for the propagation of feature annotation.</text>
</comment>
<dbReference type="EC" id="2.1.1.163" evidence="5"/>
<keyword evidence="2 5" id="KW-0489">Methyltransferase</keyword>
<dbReference type="PROSITE" id="PS51608">
    <property type="entry name" value="SAM_MT_UBIE"/>
    <property type="match status" value="1"/>
</dbReference>
<name>A0A932A8T1_9BACT</name>
<evidence type="ECO:0000256" key="5">
    <source>
        <dbReference type="HAMAP-Rule" id="MF_01813"/>
    </source>
</evidence>
<keyword evidence="4 5" id="KW-0949">S-adenosyl-L-methionine</keyword>
<evidence type="ECO:0000313" key="7">
    <source>
        <dbReference type="EMBL" id="MBI2678800.1"/>
    </source>
</evidence>
<protein>
    <recommendedName>
        <fullName evidence="5">Demethylmenaquinone methyltransferase</fullName>
        <ecNumber evidence="5">2.1.1.163</ecNumber>
    </recommendedName>
</protein>
<evidence type="ECO:0000256" key="4">
    <source>
        <dbReference type="ARBA" id="ARBA00022691"/>
    </source>
</evidence>
<keyword evidence="1 5" id="KW-0474">Menaquinone biosynthesis</keyword>
<dbReference type="HAMAP" id="MF_01813">
    <property type="entry name" value="MenG_UbiE_methyltr"/>
    <property type="match status" value="1"/>
</dbReference>
<feature type="binding site" evidence="5">
    <location>
        <position position="94"/>
    </location>
    <ligand>
        <name>S-adenosyl-L-methionine</name>
        <dbReference type="ChEBI" id="CHEBI:59789"/>
    </ligand>
</feature>
<proteinExistence type="inferred from homology"/>
<dbReference type="CDD" id="cd02440">
    <property type="entry name" value="AdoMet_MTases"/>
    <property type="match status" value="1"/>
</dbReference>
<comment type="caution">
    <text evidence="7">The sequence shown here is derived from an EMBL/GenBank/DDBJ whole genome shotgun (WGS) entry which is preliminary data.</text>
</comment>
<dbReference type="GO" id="GO:0032259">
    <property type="term" value="P:methylation"/>
    <property type="evidence" value="ECO:0007669"/>
    <property type="project" value="UniProtKB-KW"/>
</dbReference>
<dbReference type="InterPro" id="IPR029063">
    <property type="entry name" value="SAM-dependent_MTases_sf"/>
</dbReference>
<evidence type="ECO:0000256" key="3">
    <source>
        <dbReference type="ARBA" id="ARBA00022679"/>
    </source>
</evidence>
<feature type="region of interest" description="Disordered" evidence="6">
    <location>
        <begin position="1"/>
        <end position="38"/>
    </location>
</feature>
<evidence type="ECO:0000256" key="2">
    <source>
        <dbReference type="ARBA" id="ARBA00022603"/>
    </source>
</evidence>
<dbReference type="SUPFAM" id="SSF53335">
    <property type="entry name" value="S-adenosyl-L-methionine-dependent methyltransferases"/>
    <property type="match status" value="1"/>
</dbReference>
<comment type="pathway">
    <text evidence="5">Quinol/quinone metabolism; menaquinone biosynthesis; menaquinol from 1,4-dihydroxy-2-naphthoate: step 2/2.</text>
</comment>
<dbReference type="NCBIfam" id="NF001244">
    <property type="entry name" value="PRK00216.1-5"/>
    <property type="match status" value="1"/>
</dbReference>
<organism evidence="7 8">
    <name type="scientific">Candidatus Korobacter versatilis</name>
    <dbReference type="NCBI Taxonomy" id="658062"/>
    <lineage>
        <taxon>Bacteria</taxon>
        <taxon>Pseudomonadati</taxon>
        <taxon>Acidobacteriota</taxon>
        <taxon>Terriglobia</taxon>
        <taxon>Terriglobales</taxon>
        <taxon>Candidatus Korobacteraceae</taxon>
        <taxon>Candidatus Korobacter</taxon>
    </lineage>
</organism>
<dbReference type="GO" id="GO:0043770">
    <property type="term" value="F:demethylmenaquinone methyltransferase activity"/>
    <property type="evidence" value="ECO:0007669"/>
    <property type="project" value="UniProtKB-UniRule"/>
</dbReference>